<keyword evidence="1" id="KW-0812">Transmembrane</keyword>
<reference evidence="2" key="1">
    <citation type="journal article" date="2020" name="Nature">
        <title>Giant virus diversity and host interactions through global metagenomics.</title>
        <authorList>
            <person name="Schulz F."/>
            <person name="Roux S."/>
            <person name="Paez-Espino D."/>
            <person name="Jungbluth S."/>
            <person name="Walsh D.A."/>
            <person name="Denef V.J."/>
            <person name="McMahon K.D."/>
            <person name="Konstantinidis K.T."/>
            <person name="Eloe-Fadrosh E.A."/>
            <person name="Kyrpides N.C."/>
            <person name="Woyke T."/>
        </authorList>
    </citation>
    <scope>NUCLEOTIDE SEQUENCE</scope>
    <source>
        <strain evidence="2">GVMAG-M-3300025860-25</strain>
    </source>
</reference>
<proteinExistence type="predicted"/>
<dbReference type="EMBL" id="MN740344">
    <property type="protein sequence ID" value="QHU01515.1"/>
    <property type="molecule type" value="Genomic_DNA"/>
</dbReference>
<protein>
    <submittedName>
        <fullName evidence="2">Uncharacterized protein</fullName>
    </submittedName>
</protein>
<keyword evidence="1" id="KW-1133">Transmembrane helix</keyword>
<organism evidence="2">
    <name type="scientific">viral metagenome</name>
    <dbReference type="NCBI Taxonomy" id="1070528"/>
    <lineage>
        <taxon>unclassified sequences</taxon>
        <taxon>metagenomes</taxon>
        <taxon>organismal metagenomes</taxon>
    </lineage>
</organism>
<sequence>MSTQNIFLYFYFFLAFYYKFRKYFFEKILNSGKKNKIIKF</sequence>
<keyword evidence="1" id="KW-0472">Membrane</keyword>
<name>A0A6C0J700_9ZZZZ</name>
<dbReference type="AlphaFoldDB" id="A0A6C0J700"/>
<evidence type="ECO:0000256" key="1">
    <source>
        <dbReference type="SAM" id="Phobius"/>
    </source>
</evidence>
<evidence type="ECO:0000313" key="2">
    <source>
        <dbReference type="EMBL" id="QHU01515.1"/>
    </source>
</evidence>
<feature type="transmembrane region" description="Helical" evidence="1">
    <location>
        <begin position="6"/>
        <end position="24"/>
    </location>
</feature>
<accession>A0A6C0J700</accession>